<dbReference type="PROSITE" id="PS50846">
    <property type="entry name" value="HMA_2"/>
    <property type="match status" value="1"/>
</dbReference>
<dbReference type="InterPro" id="IPR008250">
    <property type="entry name" value="ATPase_P-typ_transduc_dom_A_sf"/>
</dbReference>
<dbReference type="PROSITE" id="PS00154">
    <property type="entry name" value="ATPASE_E1_E2"/>
    <property type="match status" value="1"/>
</dbReference>
<dbReference type="InterPro" id="IPR023299">
    <property type="entry name" value="ATPase_P-typ_cyto_dom_N"/>
</dbReference>
<evidence type="ECO:0000313" key="18">
    <source>
        <dbReference type="EMBL" id="ECK6930675.1"/>
    </source>
</evidence>
<sequence>MEEYRLKIGKMSCVNCANAIENATRKLEGVEDASISYTNMSGVFLLKNDTAKQSVKDKISQLGFSILQDELNIENAKQKELKRLKFKLLFAFILSSVIMAFEMFVFNTFSYNLQLILSFVVIFYCGFDFFFSALKGLRHKNLTMNTLVALGSLSAFLYSLCVYFGLFGEHLYFSGAAMIISFVLLGKFIEEKTKNKAQIYQNKLQNLETKKARILLENGEIKELSSSFVKTDDILLLSQNEVSPVDGLILEGRAEVDMSFLNGEFMPVLKKAGESIEAGAMIISGNLKLKASKKAMDSTLEQLKDLVFRASLFKSPLMRLIDKISAYFVGFILILALLVFLFYLPNLEKAFLHALAVLLISCPCALGLATPLALALAFEKGARNFILLKNPAALEILSQIKLVLFDKTGTLTQNTLSVFKHNLSEENFLKLAQIQTQSSHPIAKAIAKKSKESTLKGEITHQIGKGLIYKEDENTYLIGNEELVKDTKELEKTREFLNTCDEFAPIRVYFAKNGVCLGGVALQNALKKDAKELINFLNLQHIKSVILSGDNEKSVAKIAKELQIDFHAKMTPKDKLNFLQKEQEQYKILFIGDGLNDAAALQKADLSISFGEASELAKQNTDIILMREDLTLIKLCFHLAKRTKHIIKLNLFWAFSYNLFSIPLAAGAFSFSLSPHFAALMMSLSSLAVVLNSLRLKMDKTF</sequence>
<evidence type="ECO:0000256" key="2">
    <source>
        <dbReference type="ARBA" id="ARBA00006024"/>
    </source>
</evidence>
<dbReference type="SUPFAM" id="SSF81653">
    <property type="entry name" value="Calcium ATPase, transduction domain A"/>
    <property type="match status" value="1"/>
</dbReference>
<dbReference type="GO" id="GO:0005507">
    <property type="term" value="F:copper ion binding"/>
    <property type="evidence" value="ECO:0007669"/>
    <property type="project" value="TreeGrafter"/>
</dbReference>
<keyword evidence="14 15" id="KW-0472">Membrane</keyword>
<dbReference type="SUPFAM" id="SSF56784">
    <property type="entry name" value="HAD-like"/>
    <property type="match status" value="1"/>
</dbReference>
<dbReference type="Gene3D" id="3.40.1110.10">
    <property type="entry name" value="Calcium-transporting ATPase, cytoplasmic domain N"/>
    <property type="match status" value="1"/>
</dbReference>
<dbReference type="NCBIfam" id="TIGR01494">
    <property type="entry name" value="ATPase_P-type"/>
    <property type="match status" value="1"/>
</dbReference>
<keyword evidence="4 15" id="KW-1003">Cell membrane</keyword>
<keyword evidence="10" id="KW-0460">Magnesium</keyword>
<dbReference type="InterPro" id="IPR006121">
    <property type="entry name" value="HMA_dom"/>
</dbReference>
<evidence type="ECO:0000256" key="3">
    <source>
        <dbReference type="ARBA" id="ARBA00022448"/>
    </source>
</evidence>
<keyword evidence="9 15" id="KW-0067">ATP-binding</keyword>
<accession>A0A5L4EAR7</accession>
<keyword evidence="8 15" id="KW-0547">Nucleotide-binding</keyword>
<dbReference type="PRINTS" id="PR00119">
    <property type="entry name" value="CATATPASE"/>
</dbReference>
<feature type="transmembrane region" description="Helical" evidence="15">
    <location>
        <begin position="350"/>
        <end position="378"/>
    </location>
</feature>
<feature type="transmembrane region" description="Helical" evidence="15">
    <location>
        <begin position="88"/>
        <end position="109"/>
    </location>
</feature>
<evidence type="ECO:0000256" key="16">
    <source>
        <dbReference type="SAM" id="Coils"/>
    </source>
</evidence>
<reference evidence="18" key="1">
    <citation type="submission" date="2019-08" db="EMBL/GenBank/DDBJ databases">
        <authorList>
            <consortium name="GenomeTrakr network: Whole genome sequencing for foodborne pathogen traceback"/>
        </authorList>
    </citation>
    <scope>NUCLEOTIDE SEQUENCE</scope>
    <source>
        <strain evidence="18">TTU_623</strain>
    </source>
</reference>
<evidence type="ECO:0000256" key="10">
    <source>
        <dbReference type="ARBA" id="ARBA00022842"/>
    </source>
</evidence>
<feature type="domain" description="HMA" evidence="17">
    <location>
        <begin position="2"/>
        <end position="67"/>
    </location>
</feature>
<dbReference type="PANTHER" id="PTHR43520:SF5">
    <property type="entry name" value="CATION-TRANSPORTING P-TYPE ATPASE-RELATED"/>
    <property type="match status" value="1"/>
</dbReference>
<dbReference type="GO" id="GO:0005524">
    <property type="term" value="F:ATP binding"/>
    <property type="evidence" value="ECO:0007669"/>
    <property type="project" value="UniProtKB-UniRule"/>
</dbReference>
<dbReference type="InterPro" id="IPR023214">
    <property type="entry name" value="HAD_sf"/>
</dbReference>
<evidence type="ECO:0000256" key="12">
    <source>
        <dbReference type="ARBA" id="ARBA00022989"/>
    </source>
</evidence>
<dbReference type="SFLD" id="SFLDF00027">
    <property type="entry name" value="p-type_atpase"/>
    <property type="match status" value="1"/>
</dbReference>
<evidence type="ECO:0000256" key="15">
    <source>
        <dbReference type="RuleBase" id="RU362081"/>
    </source>
</evidence>
<dbReference type="InterPro" id="IPR018303">
    <property type="entry name" value="ATPase_P-typ_P_site"/>
</dbReference>
<comment type="caution">
    <text evidence="18">The sequence shown here is derived from an EMBL/GenBank/DDBJ whole genome shotgun (WGS) entry which is preliminary data.</text>
</comment>
<dbReference type="GO" id="GO:0055070">
    <property type="term" value="P:copper ion homeostasis"/>
    <property type="evidence" value="ECO:0007669"/>
    <property type="project" value="TreeGrafter"/>
</dbReference>
<dbReference type="SFLD" id="SFLDG00002">
    <property type="entry name" value="C1.7:_P-type_atpase_like"/>
    <property type="match status" value="1"/>
</dbReference>
<dbReference type="EMBL" id="AAJCUB010000036">
    <property type="protein sequence ID" value="ECK6930675.1"/>
    <property type="molecule type" value="Genomic_DNA"/>
</dbReference>
<keyword evidence="3" id="KW-0813">Transport</keyword>
<dbReference type="CDD" id="cd00371">
    <property type="entry name" value="HMA"/>
    <property type="match status" value="1"/>
</dbReference>
<dbReference type="InterPro" id="IPR027256">
    <property type="entry name" value="P-typ_ATPase_IB"/>
</dbReference>
<keyword evidence="16" id="KW-0175">Coiled coil</keyword>
<evidence type="ECO:0000256" key="4">
    <source>
        <dbReference type="ARBA" id="ARBA00022475"/>
    </source>
</evidence>
<dbReference type="Pfam" id="PF00122">
    <property type="entry name" value="E1-E2_ATPase"/>
    <property type="match status" value="1"/>
</dbReference>
<feature type="transmembrane region" description="Helical" evidence="15">
    <location>
        <begin position="146"/>
        <end position="165"/>
    </location>
</feature>
<dbReference type="InterPro" id="IPR059000">
    <property type="entry name" value="ATPase_P-type_domA"/>
</dbReference>
<keyword evidence="7 15" id="KW-0479">Metal-binding</keyword>
<protein>
    <submittedName>
        <fullName evidence="18">Cation-translocating P-type ATPase</fullName>
    </submittedName>
</protein>
<comment type="subcellular location">
    <subcellularLocation>
        <location evidence="1">Cell membrane</location>
        <topology evidence="1">Multi-pass membrane protein</topology>
    </subcellularLocation>
</comment>
<organism evidence="18">
    <name type="scientific">Campylobacter upsaliensis</name>
    <dbReference type="NCBI Taxonomy" id="28080"/>
    <lineage>
        <taxon>Bacteria</taxon>
        <taxon>Pseudomonadati</taxon>
        <taxon>Campylobacterota</taxon>
        <taxon>Epsilonproteobacteria</taxon>
        <taxon>Campylobacterales</taxon>
        <taxon>Campylobacteraceae</taxon>
        <taxon>Campylobacter</taxon>
    </lineage>
</organism>
<keyword evidence="12 15" id="KW-1133">Transmembrane helix</keyword>
<feature type="transmembrane region" description="Helical" evidence="15">
    <location>
        <begin position="115"/>
        <end position="134"/>
    </location>
</feature>
<evidence type="ECO:0000256" key="5">
    <source>
        <dbReference type="ARBA" id="ARBA00022553"/>
    </source>
</evidence>
<feature type="transmembrane region" description="Helical" evidence="15">
    <location>
        <begin position="651"/>
        <end position="671"/>
    </location>
</feature>
<proteinExistence type="inferred from homology"/>
<dbReference type="Gene3D" id="3.30.70.100">
    <property type="match status" value="1"/>
</dbReference>
<comment type="similarity">
    <text evidence="2 15">Belongs to the cation transport ATPase (P-type) (TC 3.A.3) family. Type IB subfamily.</text>
</comment>
<dbReference type="SFLD" id="SFLDS00003">
    <property type="entry name" value="Haloacid_Dehalogenase"/>
    <property type="match status" value="1"/>
</dbReference>
<dbReference type="InterPro" id="IPR023298">
    <property type="entry name" value="ATPase_P-typ_TM_dom_sf"/>
</dbReference>
<dbReference type="GO" id="GO:0005886">
    <property type="term" value="C:plasma membrane"/>
    <property type="evidence" value="ECO:0007669"/>
    <property type="project" value="UniProtKB-SubCell"/>
</dbReference>
<evidence type="ECO:0000256" key="9">
    <source>
        <dbReference type="ARBA" id="ARBA00022840"/>
    </source>
</evidence>
<dbReference type="Pfam" id="PF00702">
    <property type="entry name" value="Hydrolase"/>
    <property type="match status" value="1"/>
</dbReference>
<feature type="coiled-coil region" evidence="16">
    <location>
        <begin position="190"/>
        <end position="217"/>
    </location>
</feature>
<dbReference type="Gene3D" id="2.70.150.10">
    <property type="entry name" value="Calcium-transporting ATPase, cytoplasmic transduction domain A"/>
    <property type="match status" value="1"/>
</dbReference>
<dbReference type="SUPFAM" id="SSF81665">
    <property type="entry name" value="Calcium ATPase, transmembrane domain M"/>
    <property type="match status" value="1"/>
</dbReference>
<feature type="transmembrane region" description="Helical" evidence="15">
    <location>
        <begin position="171"/>
        <end position="189"/>
    </location>
</feature>
<evidence type="ECO:0000256" key="6">
    <source>
        <dbReference type="ARBA" id="ARBA00022692"/>
    </source>
</evidence>
<evidence type="ECO:0000256" key="7">
    <source>
        <dbReference type="ARBA" id="ARBA00022723"/>
    </source>
</evidence>
<feature type="transmembrane region" description="Helical" evidence="15">
    <location>
        <begin position="324"/>
        <end position="344"/>
    </location>
</feature>
<dbReference type="RefSeq" id="WP_214145566.1">
    <property type="nucleotide sequence ID" value="NZ_JAHCYT010000017.1"/>
</dbReference>
<keyword evidence="6 15" id="KW-0812">Transmembrane</keyword>
<dbReference type="PANTHER" id="PTHR43520">
    <property type="entry name" value="ATP7, ISOFORM B"/>
    <property type="match status" value="1"/>
</dbReference>
<dbReference type="GO" id="GO:0043682">
    <property type="term" value="F:P-type divalent copper transporter activity"/>
    <property type="evidence" value="ECO:0007669"/>
    <property type="project" value="TreeGrafter"/>
</dbReference>
<dbReference type="GO" id="GO:0016887">
    <property type="term" value="F:ATP hydrolysis activity"/>
    <property type="evidence" value="ECO:0007669"/>
    <property type="project" value="InterPro"/>
</dbReference>
<evidence type="ECO:0000256" key="1">
    <source>
        <dbReference type="ARBA" id="ARBA00004651"/>
    </source>
</evidence>
<dbReference type="AlphaFoldDB" id="A0A5L4EAR7"/>
<dbReference type="Gene3D" id="3.40.50.1000">
    <property type="entry name" value="HAD superfamily/HAD-like"/>
    <property type="match status" value="1"/>
</dbReference>
<evidence type="ECO:0000256" key="8">
    <source>
        <dbReference type="ARBA" id="ARBA00022741"/>
    </source>
</evidence>
<evidence type="ECO:0000256" key="13">
    <source>
        <dbReference type="ARBA" id="ARBA00023065"/>
    </source>
</evidence>
<dbReference type="SUPFAM" id="SSF55008">
    <property type="entry name" value="HMA, heavy metal-associated domain"/>
    <property type="match status" value="1"/>
</dbReference>
<evidence type="ECO:0000259" key="17">
    <source>
        <dbReference type="PROSITE" id="PS50846"/>
    </source>
</evidence>
<keyword evidence="13" id="KW-0406">Ion transport</keyword>
<dbReference type="InterPro" id="IPR001757">
    <property type="entry name" value="P_typ_ATPase"/>
</dbReference>
<dbReference type="InterPro" id="IPR036412">
    <property type="entry name" value="HAD-like_sf"/>
</dbReference>
<feature type="transmembrane region" description="Helical" evidence="15">
    <location>
        <begin position="677"/>
        <end position="694"/>
    </location>
</feature>
<evidence type="ECO:0000256" key="14">
    <source>
        <dbReference type="ARBA" id="ARBA00023136"/>
    </source>
</evidence>
<keyword evidence="11" id="KW-1278">Translocase</keyword>
<dbReference type="NCBIfam" id="TIGR01525">
    <property type="entry name" value="ATPase-IB_hvy"/>
    <property type="match status" value="1"/>
</dbReference>
<gene>
    <name evidence="18" type="ORF">FSE91_07670</name>
</gene>
<dbReference type="Pfam" id="PF00403">
    <property type="entry name" value="HMA"/>
    <property type="match status" value="1"/>
</dbReference>
<keyword evidence="5" id="KW-0597">Phosphoprotein</keyword>
<dbReference type="NCBIfam" id="TIGR01511">
    <property type="entry name" value="ATPase-IB1_Cu"/>
    <property type="match status" value="1"/>
</dbReference>
<name>A0A5L4EAR7_CAMUP</name>
<dbReference type="InterPro" id="IPR036163">
    <property type="entry name" value="HMA_dom_sf"/>
</dbReference>
<evidence type="ECO:0000256" key="11">
    <source>
        <dbReference type="ARBA" id="ARBA00022967"/>
    </source>
</evidence>
<dbReference type="InterPro" id="IPR044492">
    <property type="entry name" value="P_typ_ATPase_HD_dom"/>
</dbReference>